<dbReference type="SUPFAM" id="SSF50965">
    <property type="entry name" value="Galactose oxidase, central domain"/>
    <property type="match status" value="1"/>
</dbReference>
<proteinExistence type="predicted"/>
<dbReference type="STRING" id="685588.A0A067S846"/>
<organism evidence="3 4">
    <name type="scientific">Galerina marginata (strain CBS 339.88)</name>
    <dbReference type="NCBI Taxonomy" id="685588"/>
    <lineage>
        <taxon>Eukaryota</taxon>
        <taxon>Fungi</taxon>
        <taxon>Dikarya</taxon>
        <taxon>Basidiomycota</taxon>
        <taxon>Agaricomycotina</taxon>
        <taxon>Agaricomycetes</taxon>
        <taxon>Agaricomycetidae</taxon>
        <taxon>Agaricales</taxon>
        <taxon>Agaricineae</taxon>
        <taxon>Strophariaceae</taxon>
        <taxon>Galerina</taxon>
    </lineage>
</organism>
<protein>
    <submittedName>
        <fullName evidence="3">Uncharacterized protein</fullName>
    </submittedName>
</protein>
<evidence type="ECO:0000256" key="1">
    <source>
        <dbReference type="ARBA" id="ARBA00022441"/>
    </source>
</evidence>
<accession>A0A067S846</accession>
<keyword evidence="1" id="KW-0880">Kelch repeat</keyword>
<keyword evidence="2" id="KW-0677">Repeat</keyword>
<evidence type="ECO:0000313" key="4">
    <source>
        <dbReference type="Proteomes" id="UP000027222"/>
    </source>
</evidence>
<dbReference type="EMBL" id="KL142418">
    <property type="protein sequence ID" value="KDR67045.1"/>
    <property type="molecule type" value="Genomic_DNA"/>
</dbReference>
<keyword evidence="4" id="KW-1185">Reference proteome</keyword>
<name>A0A067S846_GALM3</name>
<dbReference type="HOGENOM" id="CLU_023884_0_0_1"/>
<evidence type="ECO:0000256" key="2">
    <source>
        <dbReference type="ARBA" id="ARBA00022737"/>
    </source>
</evidence>
<dbReference type="Proteomes" id="UP000027222">
    <property type="component" value="Unassembled WGS sequence"/>
</dbReference>
<dbReference type="PANTHER" id="PTHR46228:SF2">
    <property type="entry name" value="KELCH REPEAT PROTEIN (AFU_ORTHOLOGUE AFUA_4G14350)"/>
    <property type="match status" value="1"/>
</dbReference>
<dbReference type="InterPro" id="IPR015915">
    <property type="entry name" value="Kelch-typ_b-propeller"/>
</dbReference>
<dbReference type="PANTHER" id="PTHR46228">
    <property type="entry name" value="KELCH DOMAIN-CONTAINING PROTEIN"/>
    <property type="match status" value="1"/>
</dbReference>
<gene>
    <name evidence="3" type="ORF">GALMADRAFT_232263</name>
</gene>
<dbReference type="SUPFAM" id="SSF117281">
    <property type="entry name" value="Kelch motif"/>
    <property type="match status" value="1"/>
</dbReference>
<evidence type="ECO:0000313" key="3">
    <source>
        <dbReference type="EMBL" id="KDR67045.1"/>
    </source>
</evidence>
<dbReference type="AlphaFoldDB" id="A0A067S846"/>
<reference evidence="4" key="1">
    <citation type="journal article" date="2014" name="Proc. Natl. Acad. Sci. U.S.A.">
        <title>Extensive sampling of basidiomycete genomes demonstrates inadequacy of the white-rot/brown-rot paradigm for wood decay fungi.</title>
        <authorList>
            <person name="Riley R."/>
            <person name="Salamov A.A."/>
            <person name="Brown D.W."/>
            <person name="Nagy L.G."/>
            <person name="Floudas D."/>
            <person name="Held B.W."/>
            <person name="Levasseur A."/>
            <person name="Lombard V."/>
            <person name="Morin E."/>
            <person name="Otillar R."/>
            <person name="Lindquist E.A."/>
            <person name="Sun H."/>
            <person name="LaButti K.M."/>
            <person name="Schmutz J."/>
            <person name="Jabbour D."/>
            <person name="Luo H."/>
            <person name="Baker S.E."/>
            <person name="Pisabarro A.G."/>
            <person name="Walton J.D."/>
            <person name="Blanchette R.A."/>
            <person name="Henrissat B."/>
            <person name="Martin F."/>
            <person name="Cullen D."/>
            <person name="Hibbett D.S."/>
            <person name="Grigoriev I.V."/>
        </authorList>
    </citation>
    <scope>NUCLEOTIDE SEQUENCE [LARGE SCALE GENOMIC DNA]</scope>
    <source>
        <strain evidence="4">CBS 339.88</strain>
    </source>
</reference>
<sequence>MNAADKAFDARDYHRARNSYLLAAYTLVGDGGKIPMEATSNGGAAQWPTYINMDPYVKLYLICCYNLIGKSSKEVGNLEDALIWVEEARFVALTTRFTLEVPLFEWIRHHLELPPLTKQIVTSLVLASEIFEKLGNTGSAVDRRWNLGVEFMGARHMTPEVVALRDLKKLDRLTSLRHPDPKLTADLKVDHPELQVLGSWKKVYVKKKGPMKPRLAFSSFIWNGKLYVGGGLGETKGPCYRDLCCLDLVKLDTWRTLPPFPGPEGATGVWMLWNFAVYNDKAFLFTGKEELDYFDLRKEKWGTVMTYSLGEAAGPDMGPVFARAPLYNLKDTTQQVVGDHLYVFGGTHKKCMIGINLFMRLDFKTLTWKRLSGYFQPGKVADYSCPGPRKTPSSWVDANQERIYLFGGEADRSAGGMNGELHTASNGYAYEDFWSWDIKEEKWRMERLCGNVPCPRSEAACTFNPVTNTAIVFGGYNPALQTQFDNNVFPFSYFADTFVYAPSAPPSDNVGISWRNTKPASNSNGGKWKQVLTRGFPTYRAQSQLLSDPPTGKVYLFGGYVNTDWVPSGKVNASRTFCDLWELRLDLPGGDFANVDIEEEAKTAKIGPWQRCFACGSAGRWKKCGGSCKGKAFFCDSDCLADGWRQHKKMHHCRKID</sequence>
<dbReference type="Gene3D" id="2.120.10.80">
    <property type="entry name" value="Kelch-type beta propeller"/>
    <property type="match status" value="2"/>
</dbReference>
<dbReference type="InterPro" id="IPR011043">
    <property type="entry name" value="Gal_Oxase/kelch_b-propeller"/>
</dbReference>
<dbReference type="OrthoDB" id="432528at2759"/>